<protein>
    <submittedName>
        <fullName evidence="9">EmrB/QacA subfamily drug resistance transporter</fullName>
    </submittedName>
</protein>
<dbReference type="InterPro" id="IPR020846">
    <property type="entry name" value="MFS_dom"/>
</dbReference>
<feature type="transmembrane region" description="Helical" evidence="7">
    <location>
        <begin position="363"/>
        <end position="387"/>
    </location>
</feature>
<gene>
    <name evidence="9" type="ORF">FB559_5371</name>
</gene>
<keyword evidence="6 7" id="KW-0472">Membrane</keyword>
<dbReference type="Gene3D" id="1.20.1250.20">
    <property type="entry name" value="MFS general substrate transporter like domains"/>
    <property type="match status" value="1"/>
</dbReference>
<evidence type="ECO:0000256" key="5">
    <source>
        <dbReference type="ARBA" id="ARBA00022989"/>
    </source>
</evidence>
<dbReference type="OrthoDB" id="4668943at2"/>
<dbReference type="InterPro" id="IPR004638">
    <property type="entry name" value="EmrB-like"/>
</dbReference>
<evidence type="ECO:0000259" key="8">
    <source>
        <dbReference type="PROSITE" id="PS50850"/>
    </source>
</evidence>
<dbReference type="GO" id="GO:0005886">
    <property type="term" value="C:plasma membrane"/>
    <property type="evidence" value="ECO:0007669"/>
    <property type="project" value="UniProtKB-SubCell"/>
</dbReference>
<evidence type="ECO:0000256" key="3">
    <source>
        <dbReference type="ARBA" id="ARBA00022475"/>
    </source>
</evidence>
<sequence length="481" mass="48884">MPAPSRSAALVVLCAGMLMIILDGSIVTVALPAIQRDLDLSPASLTWIVNSYMIAFGGLLLLAGRLGDLLGRKRMFVAGLAVFTVASLLCGVSTGQDMLIAMRFVQGAGGAMASAVSLGMIVTHFPEPRERARAIGAFSFVGAAGASIGSVLGGILTQAVSWHWIFFINLPIGAAAALLAVRVLAPDQGLGLRVGADALGAVLVTGGLMLGVYTIVETSRYGWTSAHTLGLAAVTIVLLAGFIMRQATATAPLLPLRTFRSRNVTGANLVQVLMVSAMFGFQILIALYLQNVRGYGAAETGLAMLPAAVTIGVVSLGFSARLIGRFGERRVLLAGIALLVAAIGLLTRLPVHAGYVVDLLPTMILAGGFGLAISAVTALGMSGAGAADAGLVSGLFNTSQQVGGALGVAVLSTFAAARTRALLATGHDRASALTGGFHVAFGIGTGLLLIAFVLAAAVLRRPRVPAARAAEEEVPAASPAA</sequence>
<evidence type="ECO:0000256" key="6">
    <source>
        <dbReference type="ARBA" id="ARBA00023136"/>
    </source>
</evidence>
<feature type="transmembrane region" description="Helical" evidence="7">
    <location>
        <begin position="162"/>
        <end position="184"/>
    </location>
</feature>
<keyword evidence="5 7" id="KW-1133">Transmembrane helix</keyword>
<dbReference type="InterPro" id="IPR036259">
    <property type="entry name" value="MFS_trans_sf"/>
</dbReference>
<organism evidence="9 10">
    <name type="scientific">Actinoallomurus bryophytorum</name>
    <dbReference type="NCBI Taxonomy" id="1490222"/>
    <lineage>
        <taxon>Bacteria</taxon>
        <taxon>Bacillati</taxon>
        <taxon>Actinomycetota</taxon>
        <taxon>Actinomycetes</taxon>
        <taxon>Streptosporangiales</taxon>
        <taxon>Thermomonosporaceae</taxon>
        <taxon>Actinoallomurus</taxon>
    </lineage>
</organism>
<evidence type="ECO:0000256" key="4">
    <source>
        <dbReference type="ARBA" id="ARBA00022692"/>
    </source>
</evidence>
<feature type="transmembrane region" description="Helical" evidence="7">
    <location>
        <begin position="134"/>
        <end position="156"/>
    </location>
</feature>
<evidence type="ECO:0000313" key="9">
    <source>
        <dbReference type="EMBL" id="TQL99673.1"/>
    </source>
</evidence>
<name>A0A543CRC8_9ACTN</name>
<evidence type="ECO:0000313" key="10">
    <source>
        <dbReference type="Proteomes" id="UP000316096"/>
    </source>
</evidence>
<dbReference type="EMBL" id="VFOZ01000001">
    <property type="protein sequence ID" value="TQL99673.1"/>
    <property type="molecule type" value="Genomic_DNA"/>
</dbReference>
<feature type="transmembrane region" description="Helical" evidence="7">
    <location>
        <begin position="265"/>
        <end position="289"/>
    </location>
</feature>
<feature type="transmembrane region" description="Helical" evidence="7">
    <location>
        <begin position="75"/>
        <end position="94"/>
    </location>
</feature>
<dbReference type="GO" id="GO:0022857">
    <property type="term" value="F:transmembrane transporter activity"/>
    <property type="evidence" value="ECO:0007669"/>
    <property type="project" value="InterPro"/>
</dbReference>
<dbReference type="SUPFAM" id="SSF103473">
    <property type="entry name" value="MFS general substrate transporter"/>
    <property type="match status" value="1"/>
</dbReference>
<feature type="transmembrane region" description="Helical" evidence="7">
    <location>
        <begin position="331"/>
        <end position="351"/>
    </location>
</feature>
<feature type="transmembrane region" description="Helical" evidence="7">
    <location>
        <begin position="45"/>
        <end position="63"/>
    </location>
</feature>
<evidence type="ECO:0000256" key="7">
    <source>
        <dbReference type="SAM" id="Phobius"/>
    </source>
</evidence>
<keyword evidence="2" id="KW-0813">Transport</keyword>
<dbReference type="Gene3D" id="1.20.1720.10">
    <property type="entry name" value="Multidrug resistance protein D"/>
    <property type="match status" value="1"/>
</dbReference>
<dbReference type="PROSITE" id="PS50850">
    <property type="entry name" value="MFS"/>
    <property type="match status" value="1"/>
</dbReference>
<dbReference type="Pfam" id="PF07690">
    <property type="entry name" value="MFS_1"/>
    <property type="match status" value="1"/>
</dbReference>
<feature type="transmembrane region" description="Helical" evidence="7">
    <location>
        <begin position="100"/>
        <end position="122"/>
    </location>
</feature>
<dbReference type="Proteomes" id="UP000316096">
    <property type="component" value="Unassembled WGS sequence"/>
</dbReference>
<keyword evidence="3" id="KW-1003">Cell membrane</keyword>
<evidence type="ECO:0000256" key="1">
    <source>
        <dbReference type="ARBA" id="ARBA00004651"/>
    </source>
</evidence>
<dbReference type="InterPro" id="IPR011701">
    <property type="entry name" value="MFS"/>
</dbReference>
<keyword evidence="10" id="KW-1185">Reference proteome</keyword>
<feature type="transmembrane region" description="Helical" evidence="7">
    <location>
        <begin position="7"/>
        <end position="33"/>
    </location>
</feature>
<accession>A0A543CRC8</accession>
<comment type="caution">
    <text evidence="9">The sequence shown here is derived from an EMBL/GenBank/DDBJ whole genome shotgun (WGS) entry which is preliminary data.</text>
</comment>
<dbReference type="NCBIfam" id="TIGR00711">
    <property type="entry name" value="efflux_EmrB"/>
    <property type="match status" value="1"/>
</dbReference>
<feature type="transmembrane region" description="Helical" evidence="7">
    <location>
        <begin position="222"/>
        <end position="244"/>
    </location>
</feature>
<reference evidence="9 10" key="1">
    <citation type="submission" date="2019-06" db="EMBL/GenBank/DDBJ databases">
        <title>Sequencing the genomes of 1000 actinobacteria strains.</title>
        <authorList>
            <person name="Klenk H.-P."/>
        </authorList>
    </citation>
    <scope>NUCLEOTIDE SEQUENCE [LARGE SCALE GENOMIC DNA]</scope>
    <source>
        <strain evidence="9 10">DSM 102200</strain>
    </source>
</reference>
<keyword evidence="4 7" id="KW-0812">Transmembrane</keyword>
<proteinExistence type="predicted"/>
<feature type="transmembrane region" description="Helical" evidence="7">
    <location>
        <begin position="399"/>
        <end position="417"/>
    </location>
</feature>
<dbReference type="RefSeq" id="WP_141958652.1">
    <property type="nucleotide sequence ID" value="NZ_VFOZ01000001.1"/>
</dbReference>
<feature type="transmembrane region" description="Helical" evidence="7">
    <location>
        <begin position="196"/>
        <end position="216"/>
    </location>
</feature>
<dbReference type="PANTHER" id="PTHR42718:SF46">
    <property type="entry name" value="BLR6921 PROTEIN"/>
    <property type="match status" value="1"/>
</dbReference>
<evidence type="ECO:0000256" key="2">
    <source>
        <dbReference type="ARBA" id="ARBA00022448"/>
    </source>
</evidence>
<feature type="transmembrane region" description="Helical" evidence="7">
    <location>
        <begin position="301"/>
        <end position="319"/>
    </location>
</feature>
<comment type="subcellular location">
    <subcellularLocation>
        <location evidence="1">Cell membrane</location>
        <topology evidence="1">Multi-pass membrane protein</topology>
    </subcellularLocation>
</comment>
<dbReference type="AlphaFoldDB" id="A0A543CRC8"/>
<feature type="domain" description="Major facilitator superfamily (MFS) profile" evidence="8">
    <location>
        <begin position="9"/>
        <end position="463"/>
    </location>
</feature>
<feature type="transmembrane region" description="Helical" evidence="7">
    <location>
        <begin position="437"/>
        <end position="459"/>
    </location>
</feature>
<dbReference type="PANTHER" id="PTHR42718">
    <property type="entry name" value="MAJOR FACILITATOR SUPERFAMILY MULTIDRUG TRANSPORTER MFSC"/>
    <property type="match status" value="1"/>
</dbReference>